<keyword evidence="3 7" id="KW-0418">Kinase</keyword>
<name>A0ABX1LLZ3_9CYAN</name>
<reference evidence="7 8" key="1">
    <citation type="submission" date="2020-03" db="EMBL/GenBank/DDBJ databases">
        <title>Draft Genome Sequence of 2-Methylisoborneol Producing Pseudanabaena yagii Strain GIHE-NHR1 Isolated from North Han River in South Korea.</title>
        <authorList>
            <person name="Jeong J."/>
        </authorList>
    </citation>
    <scope>NUCLEOTIDE SEQUENCE [LARGE SCALE GENOMIC DNA]</scope>
    <source>
        <strain evidence="7 8">GIHE-NHR1</strain>
    </source>
</reference>
<dbReference type="SMART" id="SM00220">
    <property type="entry name" value="S_TKc"/>
    <property type="match status" value="1"/>
</dbReference>
<feature type="domain" description="Protein kinase" evidence="6">
    <location>
        <begin position="12"/>
        <end position="260"/>
    </location>
</feature>
<dbReference type="InterPro" id="IPR000719">
    <property type="entry name" value="Prot_kinase_dom"/>
</dbReference>
<keyword evidence="1" id="KW-0808">Transferase</keyword>
<comment type="caution">
    <text evidence="7">The sequence shown here is derived from an EMBL/GenBank/DDBJ whole genome shotgun (WGS) entry which is preliminary data.</text>
</comment>
<keyword evidence="7" id="KW-0723">Serine/threonine-protein kinase</keyword>
<keyword evidence="4 5" id="KW-0067">ATP-binding</keyword>
<evidence type="ECO:0000313" key="8">
    <source>
        <dbReference type="Proteomes" id="UP000738376"/>
    </source>
</evidence>
<dbReference type="Proteomes" id="UP000738376">
    <property type="component" value="Unassembled WGS sequence"/>
</dbReference>
<dbReference type="InterPro" id="IPR011009">
    <property type="entry name" value="Kinase-like_dom_sf"/>
</dbReference>
<proteinExistence type="predicted"/>
<dbReference type="InterPro" id="IPR008271">
    <property type="entry name" value="Ser/Thr_kinase_AS"/>
</dbReference>
<evidence type="ECO:0000313" key="7">
    <source>
        <dbReference type="EMBL" id="NMF57143.1"/>
    </source>
</evidence>
<dbReference type="PANTHER" id="PTHR24348:SF22">
    <property type="entry name" value="NON-SPECIFIC SERINE_THREONINE PROTEIN KINASE"/>
    <property type="match status" value="1"/>
</dbReference>
<evidence type="ECO:0000256" key="3">
    <source>
        <dbReference type="ARBA" id="ARBA00022777"/>
    </source>
</evidence>
<dbReference type="Pfam" id="PF00069">
    <property type="entry name" value="Pkinase"/>
    <property type="match status" value="1"/>
</dbReference>
<dbReference type="PROSITE" id="PS00107">
    <property type="entry name" value="PROTEIN_KINASE_ATP"/>
    <property type="match status" value="1"/>
</dbReference>
<evidence type="ECO:0000256" key="1">
    <source>
        <dbReference type="ARBA" id="ARBA00022679"/>
    </source>
</evidence>
<dbReference type="EMBL" id="JAAVJL010000001">
    <property type="protein sequence ID" value="NMF57143.1"/>
    <property type="molecule type" value="Genomic_DNA"/>
</dbReference>
<evidence type="ECO:0000256" key="4">
    <source>
        <dbReference type="ARBA" id="ARBA00022840"/>
    </source>
</evidence>
<dbReference type="RefSeq" id="WP_169362213.1">
    <property type="nucleotide sequence ID" value="NZ_JAAVJL010000001.1"/>
</dbReference>
<sequence>MNVKATSQFSKYRILGLVGRGQFGKVLCARMRDTGKLVALKELENKRFPTSKLLRELRFLLTLQHENIVSCTALVHHQNYRYLVMDYCEGGTLRDLMNYPKALSIQQCFELVNDILLGLEHAHAANIIHCDIKPENVLLKITAKGWQAKISDFGIARLSQEIGSDGSNTGSPGYMAPERFYGQFSAGSDLYAVGIILYELVVGKRPFSGMPTELMNAHLNQRVIVPDNLPRSLQNVIARSLEKLPKRRYTSAQEMRLDLLATINSEDFNALNFGQTKVAADVDTCATTLFAQKAAYFDQKDMPERIVSLVGAGKSRFYSTSNLHLHWHSLSLDQEEQIAKSEQQIEEIIFTKKSLFALTKRSLYQFVQGKPKSLYQSAQPFKSIISPNGDWFAVSTGKQLEIRNIVYGRAMRLEFATRDLSCIIAFDQHHLVAIANKPETSESRAIVISRRCNIMYRLALPIPIETGIATFTSDRVMLLEADNRRNLYLLDLKPYRLVRIPLEYEVLLMTATPWGYAITATYNAYQTILMLLDLRGNNISNLIIDGEITAIAPVDINLLAIATSDISGYKLYVINLKKLDVDLVF</sequence>
<keyword evidence="8" id="KW-1185">Reference proteome</keyword>
<dbReference type="InterPro" id="IPR017441">
    <property type="entry name" value="Protein_kinase_ATP_BS"/>
</dbReference>
<gene>
    <name evidence="7" type="ORF">HC246_03700</name>
</gene>
<dbReference type="GO" id="GO:0004674">
    <property type="term" value="F:protein serine/threonine kinase activity"/>
    <property type="evidence" value="ECO:0007669"/>
    <property type="project" value="UniProtKB-KW"/>
</dbReference>
<dbReference type="CDD" id="cd14014">
    <property type="entry name" value="STKc_PknB_like"/>
    <property type="match status" value="1"/>
</dbReference>
<dbReference type="InterPro" id="IPR045269">
    <property type="entry name" value="Atg1-like"/>
</dbReference>
<feature type="binding site" evidence="5">
    <location>
        <position position="41"/>
    </location>
    <ligand>
        <name>ATP</name>
        <dbReference type="ChEBI" id="CHEBI:30616"/>
    </ligand>
</feature>
<protein>
    <submittedName>
        <fullName evidence="7">Serine/threonine protein kinase</fullName>
    </submittedName>
</protein>
<evidence type="ECO:0000259" key="6">
    <source>
        <dbReference type="PROSITE" id="PS50011"/>
    </source>
</evidence>
<keyword evidence="2 5" id="KW-0547">Nucleotide-binding</keyword>
<organism evidence="7 8">
    <name type="scientific">Pseudanabaena yagii GIHE-NHR1</name>
    <dbReference type="NCBI Taxonomy" id="2722753"/>
    <lineage>
        <taxon>Bacteria</taxon>
        <taxon>Bacillati</taxon>
        <taxon>Cyanobacteriota</taxon>
        <taxon>Cyanophyceae</taxon>
        <taxon>Pseudanabaenales</taxon>
        <taxon>Pseudanabaenaceae</taxon>
        <taxon>Pseudanabaena</taxon>
        <taxon>Pseudanabaena yagii</taxon>
    </lineage>
</organism>
<evidence type="ECO:0000256" key="5">
    <source>
        <dbReference type="PROSITE-ProRule" id="PRU10141"/>
    </source>
</evidence>
<dbReference type="PROSITE" id="PS50011">
    <property type="entry name" value="PROTEIN_KINASE_DOM"/>
    <property type="match status" value="1"/>
</dbReference>
<dbReference type="SUPFAM" id="SSF56112">
    <property type="entry name" value="Protein kinase-like (PK-like)"/>
    <property type="match status" value="1"/>
</dbReference>
<accession>A0ABX1LLZ3</accession>
<evidence type="ECO:0000256" key="2">
    <source>
        <dbReference type="ARBA" id="ARBA00022741"/>
    </source>
</evidence>
<dbReference type="Gene3D" id="1.10.510.10">
    <property type="entry name" value="Transferase(Phosphotransferase) domain 1"/>
    <property type="match status" value="1"/>
</dbReference>
<dbReference type="PROSITE" id="PS00108">
    <property type="entry name" value="PROTEIN_KINASE_ST"/>
    <property type="match status" value="1"/>
</dbReference>
<dbReference type="PANTHER" id="PTHR24348">
    <property type="entry name" value="SERINE/THREONINE-PROTEIN KINASE UNC-51-RELATED"/>
    <property type="match status" value="1"/>
</dbReference>